<proteinExistence type="predicted"/>
<dbReference type="EMBL" id="KV417505">
    <property type="protein sequence ID" value="KZP28150.1"/>
    <property type="molecule type" value="Genomic_DNA"/>
</dbReference>
<organism evidence="3 4">
    <name type="scientific">Athelia psychrophila</name>
    <dbReference type="NCBI Taxonomy" id="1759441"/>
    <lineage>
        <taxon>Eukaryota</taxon>
        <taxon>Fungi</taxon>
        <taxon>Dikarya</taxon>
        <taxon>Basidiomycota</taxon>
        <taxon>Agaricomycotina</taxon>
        <taxon>Agaricomycetes</taxon>
        <taxon>Agaricomycetidae</taxon>
        <taxon>Atheliales</taxon>
        <taxon>Atheliaceae</taxon>
        <taxon>Athelia</taxon>
    </lineage>
</organism>
<feature type="region of interest" description="Disordered" evidence="1">
    <location>
        <begin position="1"/>
        <end position="21"/>
    </location>
</feature>
<evidence type="ECO:0000256" key="1">
    <source>
        <dbReference type="SAM" id="MobiDB-lite"/>
    </source>
</evidence>
<evidence type="ECO:0000259" key="2">
    <source>
        <dbReference type="PROSITE" id="PS51537"/>
    </source>
</evidence>
<accession>A0A166RD52</accession>
<dbReference type="AlphaFoldDB" id="A0A166RD52"/>
<evidence type="ECO:0000313" key="3">
    <source>
        <dbReference type="EMBL" id="KZP28150.1"/>
    </source>
</evidence>
<feature type="region of interest" description="Disordered" evidence="1">
    <location>
        <begin position="64"/>
        <end position="128"/>
    </location>
</feature>
<reference evidence="3 4" key="1">
    <citation type="journal article" date="2016" name="Mol. Biol. Evol.">
        <title>Comparative Genomics of Early-Diverging Mushroom-Forming Fungi Provides Insights into the Origins of Lignocellulose Decay Capabilities.</title>
        <authorList>
            <person name="Nagy L.G."/>
            <person name="Riley R."/>
            <person name="Tritt A."/>
            <person name="Adam C."/>
            <person name="Daum C."/>
            <person name="Floudas D."/>
            <person name="Sun H."/>
            <person name="Yadav J.S."/>
            <person name="Pangilinan J."/>
            <person name="Larsson K.H."/>
            <person name="Matsuura K."/>
            <person name="Barry K."/>
            <person name="Labutti K."/>
            <person name="Kuo R."/>
            <person name="Ohm R.A."/>
            <person name="Bhattacharya S.S."/>
            <person name="Shirouzu T."/>
            <person name="Yoshinaga Y."/>
            <person name="Martin F.M."/>
            <person name="Grigoriev I.V."/>
            <person name="Hibbett D.S."/>
        </authorList>
    </citation>
    <scope>NUCLEOTIDE SEQUENCE [LARGE SCALE GENOMIC DNA]</scope>
    <source>
        <strain evidence="3 4">CBS 109695</strain>
    </source>
</reference>
<protein>
    <recommendedName>
        <fullName evidence="2">Peptidase C37 domain-containing protein</fullName>
    </recommendedName>
</protein>
<name>A0A166RD52_9AGAM</name>
<dbReference type="Proteomes" id="UP000076532">
    <property type="component" value="Unassembled WGS sequence"/>
</dbReference>
<gene>
    <name evidence="3" type="ORF">FIBSPDRAFT_948039</name>
</gene>
<keyword evidence="4" id="KW-1185">Reference proteome</keyword>
<dbReference type="GO" id="GO:0006508">
    <property type="term" value="P:proteolysis"/>
    <property type="evidence" value="ECO:0007669"/>
    <property type="project" value="InterPro"/>
</dbReference>
<dbReference type="GO" id="GO:0004197">
    <property type="term" value="F:cysteine-type endopeptidase activity"/>
    <property type="evidence" value="ECO:0007669"/>
    <property type="project" value="InterPro"/>
</dbReference>
<dbReference type="InterPro" id="IPR001665">
    <property type="entry name" value="Norovirus_pept_C37"/>
</dbReference>
<feature type="domain" description="Peptidase C37" evidence="2">
    <location>
        <begin position="106"/>
        <end position="128"/>
    </location>
</feature>
<dbReference type="PROSITE" id="PS51537">
    <property type="entry name" value="NV_3CL_PRO"/>
    <property type="match status" value="1"/>
</dbReference>
<evidence type="ECO:0000313" key="4">
    <source>
        <dbReference type="Proteomes" id="UP000076532"/>
    </source>
</evidence>
<sequence length="128" mass="13455">MFPRRRPAPSPRPCALRPSTKPSHDFLIVAAGTARVDALHVSPSLCVASPFILAAAGIRMDARPVCPSPASPINSPTRPLPTKPSSGAPHMDARQVAACSPRSRLAPPPMRSRPTQSGHGLDFHVSAS</sequence>
<dbReference type="GO" id="GO:0043657">
    <property type="term" value="C:host cell"/>
    <property type="evidence" value="ECO:0007669"/>
    <property type="project" value="UniProtKB-SubCell"/>
</dbReference>